<dbReference type="NCBIfam" id="TIGR03177">
    <property type="entry name" value="pilus_cpaB"/>
    <property type="match status" value="1"/>
</dbReference>
<dbReference type="InterPro" id="IPR013974">
    <property type="entry name" value="SAF"/>
</dbReference>
<gene>
    <name evidence="3" type="primary">cpaB</name>
    <name evidence="3" type="ORF">CWE06_03720</name>
</gene>
<dbReference type="Pfam" id="PF08666">
    <property type="entry name" value="SAF"/>
    <property type="match status" value="1"/>
</dbReference>
<protein>
    <submittedName>
        <fullName evidence="3">Flp pilus assembly protein CpaB</fullName>
    </submittedName>
</protein>
<name>A0A432VZ72_9GAMM</name>
<evidence type="ECO:0000259" key="2">
    <source>
        <dbReference type="Pfam" id="PF08666"/>
    </source>
</evidence>
<organism evidence="3 4">
    <name type="scientific">Aliidiomarina haloalkalitolerans</name>
    <dbReference type="NCBI Taxonomy" id="859059"/>
    <lineage>
        <taxon>Bacteria</taxon>
        <taxon>Pseudomonadati</taxon>
        <taxon>Pseudomonadota</taxon>
        <taxon>Gammaproteobacteria</taxon>
        <taxon>Alteromonadales</taxon>
        <taxon>Idiomarinaceae</taxon>
        <taxon>Aliidiomarina</taxon>
    </lineage>
</organism>
<keyword evidence="1" id="KW-1133">Transmembrane helix</keyword>
<dbReference type="AlphaFoldDB" id="A0A432VZ72"/>
<evidence type="ECO:0000313" key="3">
    <source>
        <dbReference type="EMBL" id="RUO21961.1"/>
    </source>
</evidence>
<evidence type="ECO:0000256" key="1">
    <source>
        <dbReference type="SAM" id="Phobius"/>
    </source>
</evidence>
<feature type="transmembrane region" description="Helical" evidence="1">
    <location>
        <begin position="12"/>
        <end position="31"/>
    </location>
</feature>
<evidence type="ECO:0000313" key="4">
    <source>
        <dbReference type="Proteomes" id="UP000288212"/>
    </source>
</evidence>
<feature type="domain" description="SAF" evidence="2">
    <location>
        <begin position="61"/>
        <end position="113"/>
    </location>
</feature>
<keyword evidence="4" id="KW-1185">Reference proteome</keyword>
<reference evidence="3 4" key="1">
    <citation type="journal article" date="2011" name="Front. Microbiol.">
        <title>Genomic signatures of strain selection and enhancement in Bacillus atrophaeus var. globigii, a historical biowarfare simulant.</title>
        <authorList>
            <person name="Gibbons H.S."/>
            <person name="Broomall S.M."/>
            <person name="McNew L.A."/>
            <person name="Daligault H."/>
            <person name="Chapman C."/>
            <person name="Bruce D."/>
            <person name="Karavis M."/>
            <person name="Krepps M."/>
            <person name="McGregor P.A."/>
            <person name="Hong C."/>
            <person name="Park K.H."/>
            <person name="Akmal A."/>
            <person name="Feldman A."/>
            <person name="Lin J.S."/>
            <person name="Chang W.E."/>
            <person name="Higgs B.W."/>
            <person name="Demirev P."/>
            <person name="Lindquist J."/>
            <person name="Liem A."/>
            <person name="Fochler E."/>
            <person name="Read T.D."/>
            <person name="Tapia R."/>
            <person name="Johnson S."/>
            <person name="Bishop-Lilly K.A."/>
            <person name="Detter C."/>
            <person name="Han C."/>
            <person name="Sozhamannan S."/>
            <person name="Rosenzweig C.N."/>
            <person name="Skowronski E.W."/>
        </authorList>
    </citation>
    <scope>NUCLEOTIDE SEQUENCE [LARGE SCALE GENOMIC DNA]</scope>
    <source>
        <strain evidence="3 4">AK5</strain>
    </source>
</reference>
<dbReference type="Proteomes" id="UP000288212">
    <property type="component" value="Unassembled WGS sequence"/>
</dbReference>
<proteinExistence type="predicted"/>
<dbReference type="RefSeq" id="WP_126791271.1">
    <property type="nucleotide sequence ID" value="NZ_PIPI01000001.1"/>
</dbReference>
<keyword evidence="1" id="KW-0472">Membrane</keyword>
<dbReference type="CDD" id="cd11614">
    <property type="entry name" value="SAF_CpaB_FlgA_like"/>
    <property type="match status" value="1"/>
</dbReference>
<dbReference type="InterPro" id="IPR017592">
    <property type="entry name" value="Pilus_assmbl_Flp-typ_CpaB"/>
</dbReference>
<keyword evidence="1" id="KW-0812">Transmembrane</keyword>
<sequence>MKLAAGLKGKLWLLIPLLVGVLAALFAWFVLQNYLRQTEMDLQQQYRREYQTLQIANERVAVVVPAQALIAGEQLTAKNMRVRQVHPDGLAADAILAQDAESIIGRVLRNDLAGELAPGRPLQRIHLLPYQDHRLSSRLNEQQTAFSFRVRDEDHHGNALQIGDRIDLYTDAVGGTKLLASALEVLAIDGRLQEGEQRGGMNVVTVAIPLQDAVRFQEAYAEQSLLVFLRTRQQEVTSPRRLYGIPKVEWIVPSSQTQPTTDIGW</sequence>
<dbReference type="EMBL" id="PIPI01000001">
    <property type="protein sequence ID" value="RUO21961.1"/>
    <property type="molecule type" value="Genomic_DNA"/>
</dbReference>
<comment type="caution">
    <text evidence="3">The sequence shown here is derived from an EMBL/GenBank/DDBJ whole genome shotgun (WGS) entry which is preliminary data.</text>
</comment>
<accession>A0A432VZ72</accession>